<keyword evidence="4 7" id="KW-1133">Transmembrane helix</keyword>
<evidence type="ECO:0000256" key="2">
    <source>
        <dbReference type="ARBA" id="ARBA00022475"/>
    </source>
</evidence>
<dbReference type="RefSeq" id="WP_196818183.1">
    <property type="nucleotide sequence ID" value="NZ_CP012850.1"/>
</dbReference>
<name>A0A654M8G6_9ARCH</name>
<dbReference type="AlphaFoldDB" id="A0A654M8G6"/>
<dbReference type="GO" id="GO:0005886">
    <property type="term" value="C:plasma membrane"/>
    <property type="evidence" value="ECO:0007669"/>
    <property type="project" value="UniProtKB-SubCell"/>
</dbReference>
<evidence type="ECO:0000256" key="3">
    <source>
        <dbReference type="ARBA" id="ARBA00022692"/>
    </source>
</evidence>
<reference evidence="10" key="1">
    <citation type="submission" date="2015-10" db="EMBL/GenBank/DDBJ databases">
        <title>Niche specialization of a soil ammonia-oxidizing archaeon, Candidatus Nitrosocosmicus oleophilus.</title>
        <authorList>
            <person name="Jung M.-Y."/>
            <person name="Rhee S.-K."/>
        </authorList>
    </citation>
    <scope>NUCLEOTIDE SEQUENCE [LARGE SCALE GENOMIC DNA]</scope>
    <source>
        <strain evidence="10">MY3</strain>
    </source>
</reference>
<dbReference type="KEGG" id="taa:NMY3_01579"/>
<evidence type="ECO:0000256" key="1">
    <source>
        <dbReference type="ARBA" id="ARBA00004651"/>
    </source>
</evidence>
<dbReference type="GeneID" id="60421618"/>
<feature type="domain" description="Cache" evidence="8">
    <location>
        <begin position="38"/>
        <end position="260"/>
    </location>
</feature>
<comment type="subcellular location">
    <subcellularLocation>
        <location evidence="1">Cell membrane</location>
        <topology evidence="1">Multi-pass membrane protein</topology>
    </subcellularLocation>
</comment>
<keyword evidence="5 7" id="KW-0472">Membrane</keyword>
<evidence type="ECO:0000256" key="5">
    <source>
        <dbReference type="ARBA" id="ARBA00023136"/>
    </source>
</evidence>
<dbReference type="Proteomes" id="UP000058925">
    <property type="component" value="Chromosome"/>
</dbReference>
<dbReference type="Pfam" id="PF02743">
    <property type="entry name" value="dCache_1"/>
    <property type="match status" value="1"/>
</dbReference>
<dbReference type="OrthoDB" id="8127at2157"/>
<evidence type="ECO:0000256" key="7">
    <source>
        <dbReference type="SAM" id="Phobius"/>
    </source>
</evidence>
<gene>
    <name evidence="9" type="ORF">NMY3_01579</name>
</gene>
<feature type="transmembrane region" description="Helical" evidence="7">
    <location>
        <begin position="305"/>
        <end position="324"/>
    </location>
</feature>
<evidence type="ECO:0000256" key="4">
    <source>
        <dbReference type="ARBA" id="ARBA00022989"/>
    </source>
</evidence>
<keyword evidence="10" id="KW-1185">Reference proteome</keyword>
<keyword evidence="6" id="KW-0175">Coiled coil</keyword>
<accession>A0A654M8G6</accession>
<dbReference type="Gene3D" id="3.30.450.20">
    <property type="entry name" value="PAS domain"/>
    <property type="match status" value="1"/>
</dbReference>
<evidence type="ECO:0000256" key="6">
    <source>
        <dbReference type="SAM" id="Coils"/>
    </source>
</evidence>
<keyword evidence="2" id="KW-1003">Cell membrane</keyword>
<keyword evidence="3 7" id="KW-0812">Transmembrane</keyword>
<dbReference type="InterPro" id="IPR033479">
    <property type="entry name" value="dCache_1"/>
</dbReference>
<sequence length="388" mass="44308">MDKVKKIGIISVILILSLSVGLLIYNQSITEESVRDRFIEEEKERQLESTKSISNHIQSDLNLVITMLDGLATSKYFQEGDLMGTEPETLLKEKYFGYSDIVNRLFVIDKDGVVRMSLAPRGTETFLGQDFSLRNWVKDTKTNLSLTLSGGFERQGIYREFITYPIVNRESNEYIGMVGAAIPTEPFFAKYGNVELGDRQFLVAFDRSGTILANGADKKLMGQNYFGDYVQDFINRNTILNNLTHALLMGNSGYAIYDYGRGERLTTQSPIIIGDRPEFFIQIVTPTDQIHSQIRHVISDENIKMITLFTSTFAAVVVLIILLAKWNNTLIKEVEKKTRELFEAEKRRKEIEESLESMKEYVNDVLKEAKTAMHIRRLRGFGGRKNVF</sequence>
<protein>
    <recommendedName>
        <fullName evidence="8">Cache domain-containing protein</fullName>
    </recommendedName>
</protein>
<evidence type="ECO:0000259" key="8">
    <source>
        <dbReference type="Pfam" id="PF02743"/>
    </source>
</evidence>
<evidence type="ECO:0000313" key="10">
    <source>
        <dbReference type="Proteomes" id="UP000058925"/>
    </source>
</evidence>
<dbReference type="EMBL" id="CP012850">
    <property type="protein sequence ID" value="ALI35782.1"/>
    <property type="molecule type" value="Genomic_DNA"/>
</dbReference>
<proteinExistence type="predicted"/>
<feature type="transmembrane region" description="Helical" evidence="7">
    <location>
        <begin position="7"/>
        <end position="25"/>
    </location>
</feature>
<feature type="coiled-coil region" evidence="6">
    <location>
        <begin position="327"/>
        <end position="368"/>
    </location>
</feature>
<evidence type="ECO:0000313" key="9">
    <source>
        <dbReference type="EMBL" id="ALI35782.1"/>
    </source>
</evidence>
<organism evidence="9 10">
    <name type="scientific">Candidatus Nitrosocosmicus oleophilus</name>
    <dbReference type="NCBI Taxonomy" id="1353260"/>
    <lineage>
        <taxon>Archaea</taxon>
        <taxon>Nitrososphaerota</taxon>
        <taxon>Nitrososphaeria</taxon>
        <taxon>Nitrososphaerales</taxon>
        <taxon>Nitrososphaeraceae</taxon>
        <taxon>Candidatus Nitrosocosmicus</taxon>
    </lineage>
</organism>